<dbReference type="EMBL" id="JASJOT010000059">
    <property type="protein sequence ID" value="MDJ1498794.1"/>
    <property type="molecule type" value="Genomic_DNA"/>
</dbReference>
<evidence type="ECO:0000313" key="1">
    <source>
        <dbReference type="EMBL" id="MDJ1498794.1"/>
    </source>
</evidence>
<gene>
    <name evidence="1" type="ORF">QNI19_38045</name>
</gene>
<reference evidence="1 2" key="1">
    <citation type="submission" date="2023-05" db="EMBL/GenBank/DDBJ databases">
        <authorList>
            <person name="Zhang X."/>
        </authorList>
    </citation>
    <scope>NUCLEOTIDE SEQUENCE [LARGE SCALE GENOMIC DNA]</scope>
    <source>
        <strain evidence="1 2">DM2B3-1</strain>
    </source>
</reference>
<protein>
    <submittedName>
        <fullName evidence="1">Uncharacterized protein</fullName>
    </submittedName>
</protein>
<proteinExistence type="predicted"/>
<dbReference type="Proteomes" id="UP001228581">
    <property type="component" value="Unassembled WGS sequence"/>
</dbReference>
<accession>A0ABT7CYE4</accession>
<sequence>MQGIGLPINFSKFITYKQYDIIYQNPQTNSQYLNLGNCFVIGLHESDTLYKGLCFVQSNCFFGSDYKAIETIKIVDAILQKYQNDSISVKKILMEDATFQCDLFHNNESWKTIIATKDSIFSRENSYSVNK</sequence>
<organism evidence="1 2">
    <name type="scientific">Xanthocytophaga flava</name>
    <dbReference type="NCBI Taxonomy" id="3048013"/>
    <lineage>
        <taxon>Bacteria</taxon>
        <taxon>Pseudomonadati</taxon>
        <taxon>Bacteroidota</taxon>
        <taxon>Cytophagia</taxon>
        <taxon>Cytophagales</taxon>
        <taxon>Rhodocytophagaceae</taxon>
        <taxon>Xanthocytophaga</taxon>
    </lineage>
</organism>
<evidence type="ECO:0000313" key="2">
    <source>
        <dbReference type="Proteomes" id="UP001228581"/>
    </source>
</evidence>
<dbReference type="RefSeq" id="WP_314005577.1">
    <property type="nucleotide sequence ID" value="NZ_JASJOT010000059.1"/>
</dbReference>
<keyword evidence="2" id="KW-1185">Reference proteome</keyword>
<comment type="caution">
    <text evidence="1">The sequence shown here is derived from an EMBL/GenBank/DDBJ whole genome shotgun (WGS) entry which is preliminary data.</text>
</comment>
<name>A0ABT7CYE4_9BACT</name>